<comment type="caution">
    <text evidence="1">The sequence shown here is derived from an EMBL/GenBank/DDBJ whole genome shotgun (WGS) entry which is preliminary data.</text>
</comment>
<evidence type="ECO:0000313" key="1">
    <source>
        <dbReference type="EMBL" id="MPM57541.1"/>
    </source>
</evidence>
<reference evidence="1" key="1">
    <citation type="submission" date="2019-08" db="EMBL/GenBank/DDBJ databases">
        <authorList>
            <person name="Kucharzyk K."/>
            <person name="Murdoch R.W."/>
            <person name="Higgins S."/>
            <person name="Loffler F."/>
        </authorList>
    </citation>
    <scope>NUCLEOTIDE SEQUENCE</scope>
</reference>
<proteinExistence type="predicted"/>
<sequence length="89" mass="10344">MLSAFLAALAAVHLLEHFLHLPELSQQPIDIFHLLTASRRNTSFTRGIDDIRIDSFFFRHGLHNRPEPVKLTLIHFNVINFLADTRNHF</sequence>
<dbReference type="EMBL" id="VSSQ01016325">
    <property type="protein sequence ID" value="MPM57541.1"/>
    <property type="molecule type" value="Genomic_DNA"/>
</dbReference>
<dbReference type="AlphaFoldDB" id="A0A645AYY9"/>
<gene>
    <name evidence="1" type="ORF">SDC9_104363</name>
</gene>
<accession>A0A645AYY9</accession>
<protein>
    <submittedName>
        <fullName evidence="1">Uncharacterized protein</fullName>
    </submittedName>
</protein>
<organism evidence="1">
    <name type="scientific">bioreactor metagenome</name>
    <dbReference type="NCBI Taxonomy" id="1076179"/>
    <lineage>
        <taxon>unclassified sequences</taxon>
        <taxon>metagenomes</taxon>
        <taxon>ecological metagenomes</taxon>
    </lineage>
</organism>
<name>A0A645AYY9_9ZZZZ</name>